<accession>N1VTB4</accession>
<feature type="domain" description="AB hydrolase-1" evidence="2">
    <location>
        <begin position="5"/>
        <end position="258"/>
    </location>
</feature>
<dbReference type="Proteomes" id="UP000012371">
    <property type="component" value="Unassembled WGS sequence"/>
</dbReference>
<dbReference type="GO" id="GO:0080032">
    <property type="term" value="F:methyl jasmonate esterase activity"/>
    <property type="evidence" value="ECO:0007669"/>
    <property type="project" value="TreeGrafter"/>
</dbReference>
<keyword evidence="1" id="KW-0378">Hydrolase</keyword>
<gene>
    <name evidence="3" type="ORF">LEP1GSC203_0772</name>
</gene>
<evidence type="ECO:0000256" key="1">
    <source>
        <dbReference type="ARBA" id="ARBA00022801"/>
    </source>
</evidence>
<dbReference type="EMBL" id="AOGW02000018">
    <property type="protein sequence ID" value="EMY60250.1"/>
    <property type="molecule type" value="Genomic_DNA"/>
</dbReference>
<name>N1VTB4_9LEPT</name>
<dbReference type="InterPro" id="IPR029058">
    <property type="entry name" value="AB_hydrolase_fold"/>
</dbReference>
<dbReference type="OrthoDB" id="9112061at2"/>
<dbReference type="InterPro" id="IPR045889">
    <property type="entry name" value="MES/HNL"/>
</dbReference>
<dbReference type="PANTHER" id="PTHR10992">
    <property type="entry name" value="METHYLESTERASE FAMILY MEMBER"/>
    <property type="match status" value="1"/>
</dbReference>
<dbReference type="RefSeq" id="WP_002975496.1">
    <property type="nucleotide sequence ID" value="NZ_AOGW02000018.1"/>
</dbReference>
<evidence type="ECO:0000259" key="2">
    <source>
        <dbReference type="Pfam" id="PF12697"/>
    </source>
</evidence>
<comment type="caution">
    <text evidence="3">The sequence shown here is derived from an EMBL/GenBank/DDBJ whole genome shotgun (WGS) entry which is preliminary data.</text>
</comment>
<dbReference type="GO" id="GO:0009696">
    <property type="term" value="P:salicylic acid metabolic process"/>
    <property type="evidence" value="ECO:0007669"/>
    <property type="project" value="TreeGrafter"/>
</dbReference>
<dbReference type="GO" id="GO:0080031">
    <property type="term" value="F:methyl salicylate esterase activity"/>
    <property type="evidence" value="ECO:0007669"/>
    <property type="project" value="TreeGrafter"/>
</dbReference>
<dbReference type="GO" id="GO:0080030">
    <property type="term" value="F:methyl indole-3-acetate esterase activity"/>
    <property type="evidence" value="ECO:0007669"/>
    <property type="project" value="TreeGrafter"/>
</dbReference>
<dbReference type="AlphaFoldDB" id="N1VTB4"/>
<reference evidence="3" key="1">
    <citation type="submission" date="2013-03" db="EMBL/GenBank/DDBJ databases">
        <authorList>
            <person name="Harkins D.M."/>
            <person name="Durkin A.S."/>
            <person name="Brinkac L.M."/>
            <person name="Haft D.H."/>
            <person name="Selengut J.D."/>
            <person name="Sanka R."/>
            <person name="DePew J."/>
            <person name="Purushe J."/>
            <person name="Hartskeerl R.A."/>
            <person name="Ahmed A."/>
            <person name="van der Linden H."/>
            <person name="Goris M.G.A."/>
            <person name="Vinetz J.M."/>
            <person name="Sutton G.G."/>
            <person name="Nierman W.C."/>
            <person name="Fouts D.E."/>
        </authorList>
    </citation>
    <scope>NUCLEOTIDE SEQUENCE [LARGE SCALE GENOMIC DNA]</scope>
    <source>
        <strain evidence="3">LT 11-33</strain>
    </source>
</reference>
<evidence type="ECO:0000313" key="4">
    <source>
        <dbReference type="Proteomes" id="UP000012371"/>
    </source>
</evidence>
<dbReference type="InterPro" id="IPR000073">
    <property type="entry name" value="AB_hydrolase_1"/>
</dbReference>
<dbReference type="PANTHER" id="PTHR10992:SF1083">
    <property type="entry name" value="METHYLESTERASE 1"/>
    <property type="match status" value="1"/>
</dbReference>
<evidence type="ECO:0000313" key="3">
    <source>
        <dbReference type="EMBL" id="EMY60250.1"/>
    </source>
</evidence>
<dbReference type="GO" id="GO:0009694">
    <property type="term" value="P:jasmonic acid metabolic process"/>
    <property type="evidence" value="ECO:0007669"/>
    <property type="project" value="TreeGrafter"/>
</dbReference>
<dbReference type="Gene3D" id="3.40.50.1820">
    <property type="entry name" value="alpha/beta hydrolase"/>
    <property type="match status" value="1"/>
</dbReference>
<dbReference type="Pfam" id="PF12697">
    <property type="entry name" value="Abhydrolase_6"/>
    <property type="match status" value="1"/>
</dbReference>
<organism evidence="3 4">
    <name type="scientific">Leptospira terpstrae serovar Hualin str. LT 11-33 = ATCC 700639</name>
    <dbReference type="NCBI Taxonomy" id="1257025"/>
    <lineage>
        <taxon>Bacteria</taxon>
        <taxon>Pseudomonadati</taxon>
        <taxon>Spirochaetota</taxon>
        <taxon>Spirochaetia</taxon>
        <taxon>Leptospirales</taxon>
        <taxon>Leptospiraceae</taxon>
        <taxon>Leptospira</taxon>
    </lineage>
</organism>
<keyword evidence="4" id="KW-1185">Reference proteome</keyword>
<protein>
    <submittedName>
        <fullName evidence="3">Esterase EstC</fullName>
    </submittedName>
</protein>
<dbReference type="STRING" id="1257025.LEP1GSC203_0772"/>
<sequence length="266" mass="30551">MKTFILLHGSYHGAWNWHKVVPLLQKLGHQTISLDMPGHGIDRTNIHSATLDDYTNKTIDVIRRIEGKVILLAHSRNGIVISKVAEKIPEKIEKLIYLASYLIPNGKSMMEYALLDRKSLVIQNTVPKVSLKLTSLLIQNYSGYKKTLIDIFLPKKFRTHRLSQHIFHEALYHDCAPEITELANKLLTPEPNLGGFEKLRLTPERFGKIPKIYIECLQDKAVTLMIQRKMQKDTPCDRVFQIDSSHSPFFSKPKELCDILNEIAKE</sequence>
<proteinExistence type="predicted"/>
<dbReference type="SUPFAM" id="SSF53474">
    <property type="entry name" value="alpha/beta-Hydrolases"/>
    <property type="match status" value="1"/>
</dbReference>